<reference evidence="9" key="1">
    <citation type="submission" date="2025-08" db="UniProtKB">
        <authorList>
            <consortium name="RefSeq"/>
        </authorList>
    </citation>
    <scope>IDENTIFICATION</scope>
    <source>
        <tissue evidence="9">Leaves</tissue>
    </source>
</reference>
<evidence type="ECO:0000256" key="7">
    <source>
        <dbReference type="SAM" id="Phobius"/>
    </source>
</evidence>
<dbReference type="PANTHER" id="PTHR10543">
    <property type="entry name" value="BETA-CAROTENE DIOXYGENASE"/>
    <property type="match status" value="1"/>
</dbReference>
<organism evidence="8 9">
    <name type="scientific">Coffea arabica</name>
    <name type="common">Arabian coffee</name>
    <dbReference type="NCBI Taxonomy" id="13443"/>
    <lineage>
        <taxon>Eukaryota</taxon>
        <taxon>Viridiplantae</taxon>
        <taxon>Streptophyta</taxon>
        <taxon>Embryophyta</taxon>
        <taxon>Tracheophyta</taxon>
        <taxon>Spermatophyta</taxon>
        <taxon>Magnoliopsida</taxon>
        <taxon>eudicotyledons</taxon>
        <taxon>Gunneridae</taxon>
        <taxon>Pentapetalae</taxon>
        <taxon>asterids</taxon>
        <taxon>lamiids</taxon>
        <taxon>Gentianales</taxon>
        <taxon>Rubiaceae</taxon>
        <taxon>Ixoroideae</taxon>
        <taxon>Gardenieae complex</taxon>
        <taxon>Bertiereae - Coffeeae clade</taxon>
        <taxon>Coffeeae</taxon>
        <taxon>Coffea</taxon>
    </lineage>
</organism>
<keyword evidence="4" id="KW-0223">Dioxygenase</keyword>
<dbReference type="PANTHER" id="PTHR10543:SF24">
    <property type="entry name" value="CAROTENOID ISOMEROOXYGENASE"/>
    <property type="match status" value="1"/>
</dbReference>
<dbReference type="GeneID" id="140012604"/>
<keyword evidence="5" id="KW-0560">Oxidoreductase</keyword>
<proteinExistence type="inferred from homology"/>
<evidence type="ECO:0000313" key="8">
    <source>
        <dbReference type="Proteomes" id="UP001652660"/>
    </source>
</evidence>
<evidence type="ECO:0000256" key="1">
    <source>
        <dbReference type="ARBA" id="ARBA00001954"/>
    </source>
</evidence>
<name>A0ABM4VBR1_COFAR</name>
<dbReference type="Pfam" id="PF03055">
    <property type="entry name" value="RPE65"/>
    <property type="match status" value="1"/>
</dbReference>
<accession>A0ABM4VBR1</accession>
<keyword evidence="8" id="KW-1185">Reference proteome</keyword>
<keyword evidence="7" id="KW-0812">Transmembrane</keyword>
<keyword evidence="3" id="KW-0479">Metal-binding</keyword>
<evidence type="ECO:0000256" key="3">
    <source>
        <dbReference type="ARBA" id="ARBA00022723"/>
    </source>
</evidence>
<dbReference type="RefSeq" id="XP_071916968.1">
    <property type="nucleotide sequence ID" value="XM_072060867.1"/>
</dbReference>
<evidence type="ECO:0000256" key="4">
    <source>
        <dbReference type="ARBA" id="ARBA00022964"/>
    </source>
</evidence>
<gene>
    <name evidence="9" type="primary">LOC140012604</name>
</gene>
<evidence type="ECO:0000313" key="9">
    <source>
        <dbReference type="RefSeq" id="XP_071916968.1"/>
    </source>
</evidence>
<comment type="cofactor">
    <cofactor evidence="1">
        <name>Fe(2+)</name>
        <dbReference type="ChEBI" id="CHEBI:29033"/>
    </cofactor>
</comment>
<dbReference type="Proteomes" id="UP001652660">
    <property type="component" value="Chromosome 8e"/>
</dbReference>
<comment type="similarity">
    <text evidence="2">Belongs to the carotenoid oxygenase family.</text>
</comment>
<dbReference type="InterPro" id="IPR004294">
    <property type="entry name" value="Carotenoid_Oase"/>
</dbReference>
<protein>
    <submittedName>
        <fullName evidence="9">Carotenoid cleavage dioxygenase 8 homolog B, chloroplastic-like</fullName>
    </submittedName>
</protein>
<sequence length="293" mass="33579">MSKYLVQNGTYLRNGPGLWHLGDYNFRHLFSGYATLVRLHIENGRLIMGHRQIESEAYKAAKKTNKVCHREFSESPYESNNFLSYIGRMAKLFTGALLPDNANIGVFKLGDDRVICLAETINGSIVVDPTTLETIGRFEYDDSLGQLIQSPHPIVTDEEFITVLPDLINPGYTVVRTEPGRNERKFIGRVDCRGGPAPGWLHSFSVTERYVIVPEMPLRYCPQNLIRVRAANESSRSSRVRAGSSRNRARTRVQNIKLVSSQADSRVRVYIYIYIYIYFFFIFLILSIYIFIF</sequence>
<feature type="transmembrane region" description="Helical" evidence="7">
    <location>
        <begin position="269"/>
        <end position="292"/>
    </location>
</feature>
<evidence type="ECO:0000256" key="6">
    <source>
        <dbReference type="ARBA" id="ARBA00023004"/>
    </source>
</evidence>
<keyword evidence="7" id="KW-0472">Membrane</keyword>
<evidence type="ECO:0000256" key="5">
    <source>
        <dbReference type="ARBA" id="ARBA00023002"/>
    </source>
</evidence>
<keyword evidence="6" id="KW-0408">Iron</keyword>
<evidence type="ECO:0000256" key="2">
    <source>
        <dbReference type="ARBA" id="ARBA00006787"/>
    </source>
</evidence>
<keyword evidence="7" id="KW-1133">Transmembrane helix</keyword>